<name>A0ABX7NQ62_9BACT</name>
<dbReference type="SUPFAM" id="SSF117281">
    <property type="entry name" value="Kelch motif"/>
    <property type="match status" value="1"/>
</dbReference>
<dbReference type="InterPro" id="IPR035986">
    <property type="entry name" value="PKD_dom_sf"/>
</dbReference>
<sequence length="774" mass="78191">MHKRSKQQWALLCLMAVVVSSTLGCGSPPSTEELATGSGSVEFAGSIPQALAGDDVTRVTVTLTATGVPATTTTLALSNGTWSGTLYQVPAGTNRTFTAEAFNAEGALRYRGQATSVTITSGQTAVVAITLQSIDTAPPFDNTVPCIDSLVASASTVLPGGTITLKATTHDPDVNDTLAHAWTATGGGFSSTGTTTTTWTAPQTSGTYVLTLTVTDSRGASATVTVSVSVISTDGGTAGNASVSVSFNTSPTVRGITVSRSPVPVGQGTTVTVDAVDGDGDALSYQWTAACTGTWTQATASSATFTPGAVPAGEACGNCALTVAVTDAKGGRSQGTLRICVGPGTGASIPPRIILTNQSATTVAGGGNVTLRVMAEDGDGSALTFNWGASTGTVGTPTNSFTSSEVRWTAPACVPSGASPTITATVTNAKGFSASHTFSVGVLNGSDCGSGSGGVAHWDTTGSMLTLRYGPTSLVLPSGKVLISGGYNPTMLASAELYDPATGSWSAAGLMSRGRWSHTMTLLPSGKVLAIGGSTLSNGSGEIRNVDIYDPTTNTWTVGAPMSFSRAGHTATLLPSGKVLVIGGTSAESGGGRIPELYDPATNAWIPLSPAAQRAYHTTIPLPSGKLLTVGGGVGEFYDPATDTWAPATGLVGTAWERAWLQPSGKVLMSYGTSFALYDPVLYTQSNVGTLVHVRTTPSQVMLPSGKVLVTGGTQDIGVITELFDPATGTSSFSVSTPSSRTGCVAILLPSGKVLIAGGYFGSTYLNTALLYTP</sequence>
<keyword evidence="1" id="KW-0880">Kelch repeat</keyword>
<accession>A0ABX7NQ62</accession>
<dbReference type="RefSeq" id="WP_206722575.1">
    <property type="nucleotide sequence ID" value="NZ_CP071090.1"/>
</dbReference>
<evidence type="ECO:0000313" key="5">
    <source>
        <dbReference type="EMBL" id="QSQ20996.1"/>
    </source>
</evidence>
<dbReference type="InterPro" id="IPR013783">
    <property type="entry name" value="Ig-like_fold"/>
</dbReference>
<evidence type="ECO:0000259" key="4">
    <source>
        <dbReference type="SMART" id="SM00089"/>
    </source>
</evidence>
<dbReference type="SMART" id="SM00612">
    <property type="entry name" value="Kelch"/>
    <property type="match status" value="3"/>
</dbReference>
<evidence type="ECO:0000313" key="6">
    <source>
        <dbReference type="Proteomes" id="UP000662747"/>
    </source>
</evidence>
<feature type="signal peptide" evidence="3">
    <location>
        <begin position="1"/>
        <end position="26"/>
    </location>
</feature>
<dbReference type="Pfam" id="PF01344">
    <property type="entry name" value="Kelch_1"/>
    <property type="match status" value="1"/>
</dbReference>
<dbReference type="Gene3D" id="2.120.10.80">
    <property type="entry name" value="Kelch-type beta propeller"/>
    <property type="match status" value="1"/>
</dbReference>
<evidence type="ECO:0000256" key="3">
    <source>
        <dbReference type="SAM" id="SignalP"/>
    </source>
</evidence>
<dbReference type="InterPro" id="IPR022409">
    <property type="entry name" value="PKD/Chitinase_dom"/>
</dbReference>
<feature type="domain" description="PKD/Chitinase" evidence="4">
    <location>
        <begin position="255"/>
        <end position="344"/>
    </location>
</feature>
<dbReference type="InterPro" id="IPR006652">
    <property type="entry name" value="Kelch_1"/>
</dbReference>
<keyword evidence="2" id="KW-0677">Repeat</keyword>
<dbReference type="Gene3D" id="2.60.40.10">
    <property type="entry name" value="Immunoglobulins"/>
    <property type="match status" value="2"/>
</dbReference>
<gene>
    <name evidence="5" type="ORF">JY651_38210</name>
</gene>
<dbReference type="Proteomes" id="UP000662747">
    <property type="component" value="Chromosome"/>
</dbReference>
<dbReference type="Pfam" id="PF17963">
    <property type="entry name" value="Big_9"/>
    <property type="match status" value="1"/>
</dbReference>
<dbReference type="InterPro" id="IPR037293">
    <property type="entry name" value="Gal_Oxidase_central_sf"/>
</dbReference>
<feature type="domain" description="PKD/Chitinase" evidence="4">
    <location>
        <begin position="151"/>
        <end position="233"/>
    </location>
</feature>
<dbReference type="Pfam" id="PF22352">
    <property type="entry name" value="K319L-like_PKD"/>
    <property type="match status" value="1"/>
</dbReference>
<dbReference type="PANTHER" id="PTHR46344:SF27">
    <property type="entry name" value="KELCH REPEAT SUPERFAMILY PROTEIN"/>
    <property type="match status" value="1"/>
</dbReference>
<dbReference type="EMBL" id="CP071090">
    <property type="protein sequence ID" value="QSQ20996.1"/>
    <property type="molecule type" value="Genomic_DNA"/>
</dbReference>
<proteinExistence type="predicted"/>
<evidence type="ECO:0000256" key="1">
    <source>
        <dbReference type="ARBA" id="ARBA00022441"/>
    </source>
</evidence>
<dbReference type="PANTHER" id="PTHR46344">
    <property type="entry name" value="OS02G0202900 PROTEIN"/>
    <property type="match status" value="1"/>
</dbReference>
<evidence type="ECO:0000256" key="2">
    <source>
        <dbReference type="ARBA" id="ARBA00022737"/>
    </source>
</evidence>
<feature type="chain" id="PRO_5045698320" evidence="3">
    <location>
        <begin position="27"/>
        <end position="774"/>
    </location>
</feature>
<dbReference type="InterPro" id="IPR015915">
    <property type="entry name" value="Kelch-typ_b-propeller"/>
</dbReference>
<dbReference type="PROSITE" id="PS51257">
    <property type="entry name" value="PROKAR_LIPOPROTEIN"/>
    <property type="match status" value="1"/>
</dbReference>
<dbReference type="Gene3D" id="2.130.10.80">
    <property type="entry name" value="Galactose oxidase/kelch, beta-propeller"/>
    <property type="match status" value="2"/>
</dbReference>
<dbReference type="SUPFAM" id="SSF49299">
    <property type="entry name" value="PKD domain"/>
    <property type="match status" value="1"/>
</dbReference>
<protein>
    <submittedName>
        <fullName evidence="5">Kelch-like protein</fullName>
    </submittedName>
</protein>
<organism evidence="5 6">
    <name type="scientific">Pyxidicoccus parkwayensis</name>
    <dbReference type="NCBI Taxonomy" id="2813578"/>
    <lineage>
        <taxon>Bacteria</taxon>
        <taxon>Pseudomonadati</taxon>
        <taxon>Myxococcota</taxon>
        <taxon>Myxococcia</taxon>
        <taxon>Myxococcales</taxon>
        <taxon>Cystobacterineae</taxon>
        <taxon>Myxococcaceae</taxon>
        <taxon>Pyxidicoccus</taxon>
    </lineage>
</organism>
<dbReference type="SMART" id="SM00089">
    <property type="entry name" value="PKD"/>
    <property type="match status" value="2"/>
</dbReference>
<keyword evidence="6" id="KW-1185">Reference proteome</keyword>
<keyword evidence="3" id="KW-0732">Signal</keyword>
<reference evidence="5 6" key="1">
    <citation type="submission" date="2021-02" db="EMBL/GenBank/DDBJ databases">
        <title>De Novo genome assembly of isolated myxobacteria.</title>
        <authorList>
            <person name="Stevens D.C."/>
        </authorList>
    </citation>
    <scope>NUCLEOTIDE SEQUENCE [LARGE SCALE GENOMIC DNA]</scope>
    <source>
        <strain evidence="6">SCPEA02</strain>
    </source>
</reference>